<gene>
    <name evidence="2" type="ORF">E2C01_056562</name>
</gene>
<accession>A0A5B7GZI8</accession>
<dbReference type="AlphaFoldDB" id="A0A5B7GZI8"/>
<dbReference type="Proteomes" id="UP000324222">
    <property type="component" value="Unassembled WGS sequence"/>
</dbReference>
<evidence type="ECO:0000313" key="3">
    <source>
        <dbReference type="Proteomes" id="UP000324222"/>
    </source>
</evidence>
<proteinExistence type="predicted"/>
<name>A0A5B7GZI8_PORTR</name>
<evidence type="ECO:0000313" key="2">
    <source>
        <dbReference type="EMBL" id="MPC62477.1"/>
    </source>
</evidence>
<protein>
    <submittedName>
        <fullName evidence="2">Uncharacterized protein</fullName>
    </submittedName>
</protein>
<reference evidence="2 3" key="1">
    <citation type="submission" date="2019-05" db="EMBL/GenBank/DDBJ databases">
        <title>Another draft genome of Portunus trituberculatus and its Hox gene families provides insights of decapod evolution.</title>
        <authorList>
            <person name="Jeong J.-H."/>
            <person name="Song I."/>
            <person name="Kim S."/>
            <person name="Choi T."/>
            <person name="Kim D."/>
            <person name="Ryu S."/>
            <person name="Kim W."/>
        </authorList>
    </citation>
    <scope>NUCLEOTIDE SEQUENCE [LARGE SCALE GENOMIC DNA]</scope>
    <source>
        <tissue evidence="2">Muscle</tissue>
    </source>
</reference>
<organism evidence="2 3">
    <name type="scientific">Portunus trituberculatus</name>
    <name type="common">Swimming crab</name>
    <name type="synonym">Neptunus trituberculatus</name>
    <dbReference type="NCBI Taxonomy" id="210409"/>
    <lineage>
        <taxon>Eukaryota</taxon>
        <taxon>Metazoa</taxon>
        <taxon>Ecdysozoa</taxon>
        <taxon>Arthropoda</taxon>
        <taxon>Crustacea</taxon>
        <taxon>Multicrustacea</taxon>
        <taxon>Malacostraca</taxon>
        <taxon>Eumalacostraca</taxon>
        <taxon>Eucarida</taxon>
        <taxon>Decapoda</taxon>
        <taxon>Pleocyemata</taxon>
        <taxon>Brachyura</taxon>
        <taxon>Eubrachyura</taxon>
        <taxon>Portunoidea</taxon>
        <taxon>Portunidae</taxon>
        <taxon>Portuninae</taxon>
        <taxon>Portunus</taxon>
    </lineage>
</organism>
<keyword evidence="3" id="KW-1185">Reference proteome</keyword>
<sequence>MSYVTNRTPKTKGHEVKRDGRARMTMHSWTAQPKRNPNHCTLTWDASICEPEADTNTFEEKVKVQLSTDPNV</sequence>
<feature type="compositionally biased region" description="Polar residues" evidence="1">
    <location>
        <begin position="27"/>
        <end position="37"/>
    </location>
</feature>
<feature type="region of interest" description="Disordered" evidence="1">
    <location>
        <begin position="1"/>
        <end position="37"/>
    </location>
</feature>
<feature type="compositionally biased region" description="Basic and acidic residues" evidence="1">
    <location>
        <begin position="12"/>
        <end position="22"/>
    </location>
</feature>
<evidence type="ECO:0000256" key="1">
    <source>
        <dbReference type="SAM" id="MobiDB-lite"/>
    </source>
</evidence>
<dbReference type="EMBL" id="VSRR010019732">
    <property type="protein sequence ID" value="MPC62477.1"/>
    <property type="molecule type" value="Genomic_DNA"/>
</dbReference>
<comment type="caution">
    <text evidence="2">The sequence shown here is derived from an EMBL/GenBank/DDBJ whole genome shotgun (WGS) entry which is preliminary data.</text>
</comment>